<gene>
    <name evidence="3" type="ORF">WMO37_11705</name>
</gene>
<reference evidence="3" key="1">
    <citation type="submission" date="2024-03" db="EMBL/GenBank/DDBJ databases">
        <title>Human intestinal bacterial collection.</title>
        <authorList>
            <person name="Pauvert C."/>
            <person name="Hitch T.C.A."/>
            <person name="Clavel T."/>
        </authorList>
    </citation>
    <scope>NUCLEOTIDE SEQUENCE [LARGE SCALE GENOMIC DNA]</scope>
    <source>
        <strain evidence="3">CLA-AA-H89B</strain>
    </source>
</reference>
<proteinExistence type="predicted"/>
<evidence type="ECO:0000313" key="4">
    <source>
        <dbReference type="Proteomes" id="UP001546774"/>
    </source>
</evidence>
<keyword evidence="1" id="KW-0812">Transmembrane</keyword>
<sequence>MKCPNCGGEIENNAKFCTFCGSQITVEMQKEREQLNKSGCPKCGSTNVTFNREKQGELKGKNGTVVVRSTIGLCKDCGYTWSTTNTTQPQKKNKTWLWVLGWIFVFPVPLTILMLRKKDMKPALKYGIIAAAWIVYLIIGLSGNSNDNTATTGNNTETIVSENETINDDVTTNIVESQTDSEVVEQTETNYADDEIVNKFISEFQEIAGYKMTDISKGNIRTKYFAYANNCYLEMINATDAGAEAFCISYSFGSLSEEEIYSVFTDCLKTLGATDEEIEKTIADFTTNNDGDYMIEGYETNSSITCTYCPTKELSNGTSIGHIEIASSTFGK</sequence>
<keyword evidence="4" id="KW-1185">Reference proteome</keyword>
<name>A0ABV1H7H2_9FIRM</name>
<feature type="transmembrane region" description="Helical" evidence="1">
    <location>
        <begin position="96"/>
        <end position="116"/>
    </location>
</feature>
<comment type="caution">
    <text evidence="3">The sequence shown here is derived from an EMBL/GenBank/DDBJ whole genome shotgun (WGS) entry which is preliminary data.</text>
</comment>
<dbReference type="Proteomes" id="UP001546774">
    <property type="component" value="Unassembled WGS sequence"/>
</dbReference>
<dbReference type="Pfam" id="PF13240">
    <property type="entry name" value="Zn_Ribbon_1"/>
    <property type="match status" value="1"/>
</dbReference>
<keyword evidence="1" id="KW-1133">Transmembrane helix</keyword>
<keyword evidence="1" id="KW-0472">Membrane</keyword>
<feature type="transmembrane region" description="Helical" evidence="1">
    <location>
        <begin position="123"/>
        <end position="141"/>
    </location>
</feature>
<dbReference type="InterPro" id="IPR026870">
    <property type="entry name" value="Zinc_ribbon_dom"/>
</dbReference>
<evidence type="ECO:0000313" key="3">
    <source>
        <dbReference type="EMBL" id="MEQ2555660.1"/>
    </source>
</evidence>
<organism evidence="3 4">
    <name type="scientific">Lachnospira intestinalis</name>
    <dbReference type="NCBI Taxonomy" id="3133158"/>
    <lineage>
        <taxon>Bacteria</taxon>
        <taxon>Bacillati</taxon>
        <taxon>Bacillota</taxon>
        <taxon>Clostridia</taxon>
        <taxon>Lachnospirales</taxon>
        <taxon>Lachnospiraceae</taxon>
        <taxon>Lachnospira</taxon>
    </lineage>
</organism>
<feature type="domain" description="Zinc-ribbon" evidence="2">
    <location>
        <begin position="2"/>
        <end position="23"/>
    </location>
</feature>
<protein>
    <submittedName>
        <fullName evidence="3">Zinc ribbon domain-containing protein</fullName>
    </submittedName>
</protein>
<accession>A0ABV1H7H2</accession>
<evidence type="ECO:0000256" key="1">
    <source>
        <dbReference type="SAM" id="Phobius"/>
    </source>
</evidence>
<dbReference type="EMBL" id="JBBMFS010000010">
    <property type="protein sequence ID" value="MEQ2555660.1"/>
    <property type="molecule type" value="Genomic_DNA"/>
</dbReference>
<evidence type="ECO:0000259" key="2">
    <source>
        <dbReference type="Pfam" id="PF13240"/>
    </source>
</evidence>